<dbReference type="Gene3D" id="1.10.510.10">
    <property type="entry name" value="Transferase(Phosphotransferase) domain 1"/>
    <property type="match status" value="1"/>
</dbReference>
<dbReference type="Proteomes" id="UP000067626">
    <property type="component" value="Chromosome"/>
</dbReference>
<evidence type="ECO:0000313" key="5">
    <source>
        <dbReference type="Proteomes" id="UP000067626"/>
    </source>
</evidence>
<protein>
    <submittedName>
        <fullName evidence="4">Protein kinase</fullName>
        <ecNumber evidence="4">2.7.11.1</ecNumber>
    </submittedName>
</protein>
<keyword evidence="5" id="KW-1185">Reference proteome</keyword>
<feature type="region of interest" description="Disordered" evidence="2">
    <location>
        <begin position="1290"/>
        <end position="1309"/>
    </location>
</feature>
<dbReference type="GO" id="GO:0004674">
    <property type="term" value="F:protein serine/threonine kinase activity"/>
    <property type="evidence" value="ECO:0007669"/>
    <property type="project" value="UniProtKB-EC"/>
</dbReference>
<dbReference type="InterPro" id="IPR041664">
    <property type="entry name" value="AAA_16"/>
</dbReference>
<dbReference type="SMART" id="SM00220">
    <property type="entry name" value="S_TKc"/>
    <property type="match status" value="1"/>
</dbReference>
<keyword evidence="4" id="KW-0808">Transferase</keyword>
<dbReference type="CDD" id="cd14014">
    <property type="entry name" value="STKc_PknB_like"/>
    <property type="match status" value="1"/>
</dbReference>
<evidence type="ECO:0000313" key="4">
    <source>
        <dbReference type="EMBL" id="AKT37061.1"/>
    </source>
</evidence>
<dbReference type="Pfam" id="PF13191">
    <property type="entry name" value="AAA_16"/>
    <property type="match status" value="1"/>
</dbReference>
<dbReference type="GO" id="GO:0005524">
    <property type="term" value="F:ATP binding"/>
    <property type="evidence" value="ECO:0007669"/>
    <property type="project" value="UniProtKB-UniRule"/>
</dbReference>
<dbReference type="PANTHER" id="PTHR24361">
    <property type="entry name" value="MITOGEN-ACTIVATED KINASE KINASE KINASE"/>
    <property type="match status" value="1"/>
</dbReference>
<reference evidence="4 5" key="1">
    <citation type="submission" date="2015-07" db="EMBL/GenBank/DDBJ databases">
        <title>Genome analysis of myxobacterium Chondromyces crocatus Cm c5 reveals a high potential for natural compound synthesis and the genetic basis for the loss of fruiting body formation.</title>
        <authorList>
            <person name="Zaburannyi N."/>
            <person name="Bunk B."/>
            <person name="Maier J."/>
            <person name="Overmann J."/>
            <person name="Mueller R."/>
        </authorList>
    </citation>
    <scope>NUCLEOTIDE SEQUENCE [LARGE SCALE GENOMIC DNA]</scope>
    <source>
        <strain evidence="4 5">Cm c5</strain>
    </source>
</reference>
<dbReference type="PROSITE" id="PS00107">
    <property type="entry name" value="PROTEIN_KINASE_ATP"/>
    <property type="match status" value="1"/>
</dbReference>
<dbReference type="PANTHER" id="PTHR24361:SF678">
    <property type="entry name" value="SPORULATION-SPECIFIC PROTEIN 1"/>
    <property type="match status" value="1"/>
</dbReference>
<keyword evidence="4" id="KW-0418">Kinase</keyword>
<dbReference type="InterPro" id="IPR017441">
    <property type="entry name" value="Protein_kinase_ATP_BS"/>
</dbReference>
<feature type="region of interest" description="Disordered" evidence="2">
    <location>
        <begin position="146"/>
        <end position="189"/>
    </location>
</feature>
<gene>
    <name evidence="4" type="ORF">CMC5_011870</name>
</gene>
<dbReference type="KEGG" id="ccro:CMC5_011870"/>
<evidence type="ECO:0000256" key="1">
    <source>
        <dbReference type="PROSITE-ProRule" id="PRU10141"/>
    </source>
</evidence>
<dbReference type="PROSITE" id="PS50011">
    <property type="entry name" value="PROTEIN_KINASE_DOM"/>
    <property type="match status" value="1"/>
</dbReference>
<keyword evidence="1" id="KW-0067">ATP-binding</keyword>
<dbReference type="STRING" id="52.CMC5_011870"/>
<name>A0A0K1E870_CHOCO</name>
<dbReference type="EMBL" id="CP012159">
    <property type="protein sequence ID" value="AKT37061.1"/>
    <property type="molecule type" value="Genomic_DNA"/>
</dbReference>
<dbReference type="PATRIC" id="fig|52.7.peg.1265"/>
<evidence type="ECO:0000259" key="3">
    <source>
        <dbReference type="PROSITE" id="PS50011"/>
    </source>
</evidence>
<evidence type="ECO:0000256" key="2">
    <source>
        <dbReference type="SAM" id="MobiDB-lite"/>
    </source>
</evidence>
<dbReference type="SUPFAM" id="SSF52540">
    <property type="entry name" value="P-loop containing nucleoside triphosphate hydrolases"/>
    <property type="match status" value="1"/>
</dbReference>
<dbReference type="Pfam" id="PF00069">
    <property type="entry name" value="Pkinase"/>
    <property type="match status" value="2"/>
</dbReference>
<organism evidence="4 5">
    <name type="scientific">Chondromyces crocatus</name>
    <dbReference type="NCBI Taxonomy" id="52"/>
    <lineage>
        <taxon>Bacteria</taxon>
        <taxon>Pseudomonadati</taxon>
        <taxon>Myxococcota</taxon>
        <taxon>Polyangia</taxon>
        <taxon>Polyangiales</taxon>
        <taxon>Polyangiaceae</taxon>
        <taxon>Chondromyces</taxon>
    </lineage>
</organism>
<dbReference type="Gene3D" id="3.30.200.20">
    <property type="entry name" value="Phosphorylase Kinase, domain 1"/>
    <property type="match status" value="1"/>
</dbReference>
<keyword evidence="1" id="KW-0547">Nucleotide-binding</keyword>
<dbReference type="EC" id="2.7.11.1" evidence="4"/>
<sequence length="1309" mass="140540">MDAFRKSMAFSLCVGGLRVDGPGDSLSDPQGGALVEGMSIGSPRPEFSGTRRFEVVRRIGRGGTGVVYEAFDRERSGRVALKLLRTLDPEARLRFKAEFRSLQDMHHLNLVSLGELHDEDGQLFFTMELVRGVDFIVYVRQHEEGDVEPPSSLRGAAPGLTTADGSADAPAISPSGVPRISSRRPSFDEKRLRDAMRQLLRGLSMLHDAHKVHRDIKPSNVLVDAEGRVVILDFGLLADTSAPRRDDPIAGTAHFIAPEQIDGSPAGPGADLYSVGVMLHLALTGEYPFRSSPAMAMRLKRLVAPAPPGQLAFGLPPDLEQICVELLHMNPLARPSCREVLRRLHIEQPDEDAPTTSIRNMFVGRTQELDELERGFEVARTGRAVAQLIAGESGVGKTALLKRFLERITGEALILSARCHERESVPYKAVDGMIDALSLHLAALPQAEARALLPPDAGLLGAAFPVLRKVHAIDAADGAPRVIDPAELRGLTFAAIRALFSALCRRSPVVLAIDDLQWADADSLALLAEIMRPEEGRRLLLVGVARPGTGIDAERLGRRIGLPGDAVHHLALARLPPDDAEALCAVMLRGAVLRRPLSVQALAEESGGHPLFIDVLVRYRLSHEEQDVPTRLDDVLGARVAHLDARSRELLELASIAGIPLHLDAAARAARADLGEVTRLVARLRGANLARVGGAGRDETIEPFHSRIRDAVLAALNPDAERELHGRLAQALEATRRFDLTALAAHWRAAGDPVRAAGYALQAGAQAEAALAFERAAQLYRTAVTLLPADAEGRRSALLRLGSALSSAGQGVKAAEAYMAASEGAPPAEALELGRRAAQSLLRAGYVAAGLAALRSVLTAAGLGSLDTIQVTEASLFARRAALRERGLEFTPRDVSTIPAEELARIDVCWSAALGLAIVDPRQGAVFQAQSLRLALEAGDPYRVTRAIAMEAAYLAGETVPGPRGLRKAEQVAALIARANGLADTLGSPHARGLVRLADGVAATHLGHWTHARKRLDEAEQIFREQCTGVAWERGAAQFYAIWALWYQGDGQELARRVPAYLQEARERGDCYLEASVRSAQGNALWLLRGEPETALHETQAAIRSWSRAGYHLQSYFDLLARAQIAFYSGEGQAVHRLFSERWSSLEASGALLIQSVRIAMIHLRACAVLLVAGGPLERELALVEVTRAADRLDAERATWADALAMTLRAALLAARGDDAGASRHFAQASDEFERAGMGLYAAAALRRSGELTEGSDGAAVILRGDRALRERCVADPARITATLLPLLATPSTASDGTPGRSDHVPPAA</sequence>
<dbReference type="InterPro" id="IPR000719">
    <property type="entry name" value="Prot_kinase_dom"/>
</dbReference>
<feature type="binding site" evidence="1">
    <location>
        <position position="82"/>
    </location>
    <ligand>
        <name>ATP</name>
        <dbReference type="ChEBI" id="CHEBI:30616"/>
    </ligand>
</feature>
<accession>A0A0K1E870</accession>
<dbReference type="InterPro" id="IPR011009">
    <property type="entry name" value="Kinase-like_dom_sf"/>
</dbReference>
<proteinExistence type="predicted"/>
<dbReference type="Gene3D" id="3.40.50.300">
    <property type="entry name" value="P-loop containing nucleotide triphosphate hydrolases"/>
    <property type="match status" value="1"/>
</dbReference>
<dbReference type="InterPro" id="IPR027417">
    <property type="entry name" value="P-loop_NTPase"/>
</dbReference>
<feature type="domain" description="Protein kinase" evidence="3">
    <location>
        <begin position="53"/>
        <end position="348"/>
    </location>
</feature>
<dbReference type="SUPFAM" id="SSF56112">
    <property type="entry name" value="Protein kinase-like (PK-like)"/>
    <property type="match status" value="1"/>
</dbReference>
<dbReference type="InterPro" id="IPR053235">
    <property type="entry name" value="Ser_Thr_kinase"/>
</dbReference>
<dbReference type="GO" id="GO:0005737">
    <property type="term" value="C:cytoplasm"/>
    <property type="evidence" value="ECO:0007669"/>
    <property type="project" value="TreeGrafter"/>
</dbReference>